<proteinExistence type="predicted"/>
<feature type="region of interest" description="Disordered" evidence="1">
    <location>
        <begin position="96"/>
        <end position="119"/>
    </location>
</feature>
<evidence type="ECO:0000313" key="3">
    <source>
        <dbReference type="Proteomes" id="UP000324222"/>
    </source>
</evidence>
<dbReference type="AlphaFoldDB" id="A0A5B7J7V2"/>
<sequence length="176" mass="19019">MHGEEQKGREAGDHVVTCRPVKGSAPIEGLSRMGHSPLPPPLVILPPSTLPSCSQTHSCSASTAFVTALHHDTNWYQNCPKMNWFDILTPSILTHPHATPQQGGGREAMEEGGEPSPSSVAAKNVVIFTKHLESGSRLGCNIDLGLSNTQVDGAISWEVPRWTRPARRLLGRFAQT</sequence>
<comment type="caution">
    <text evidence="2">The sequence shown here is derived from an EMBL/GenBank/DDBJ whole genome shotgun (WGS) entry which is preliminary data.</text>
</comment>
<evidence type="ECO:0000313" key="2">
    <source>
        <dbReference type="EMBL" id="MPC92800.1"/>
    </source>
</evidence>
<name>A0A5B7J7V2_PORTR</name>
<reference evidence="2 3" key="1">
    <citation type="submission" date="2019-05" db="EMBL/GenBank/DDBJ databases">
        <title>Another draft genome of Portunus trituberculatus and its Hox gene families provides insights of decapod evolution.</title>
        <authorList>
            <person name="Jeong J.-H."/>
            <person name="Song I."/>
            <person name="Kim S."/>
            <person name="Choi T."/>
            <person name="Kim D."/>
            <person name="Ryu S."/>
            <person name="Kim W."/>
        </authorList>
    </citation>
    <scope>NUCLEOTIDE SEQUENCE [LARGE SCALE GENOMIC DNA]</scope>
    <source>
        <tissue evidence="2">Muscle</tissue>
    </source>
</reference>
<dbReference type="Proteomes" id="UP000324222">
    <property type="component" value="Unassembled WGS sequence"/>
</dbReference>
<gene>
    <name evidence="2" type="ORF">E2C01_087908</name>
</gene>
<dbReference type="EMBL" id="VSRR010092517">
    <property type="protein sequence ID" value="MPC92800.1"/>
    <property type="molecule type" value="Genomic_DNA"/>
</dbReference>
<evidence type="ECO:0000256" key="1">
    <source>
        <dbReference type="SAM" id="MobiDB-lite"/>
    </source>
</evidence>
<protein>
    <submittedName>
        <fullName evidence="2">Uncharacterized protein</fullName>
    </submittedName>
</protein>
<organism evidence="2 3">
    <name type="scientific">Portunus trituberculatus</name>
    <name type="common">Swimming crab</name>
    <name type="synonym">Neptunus trituberculatus</name>
    <dbReference type="NCBI Taxonomy" id="210409"/>
    <lineage>
        <taxon>Eukaryota</taxon>
        <taxon>Metazoa</taxon>
        <taxon>Ecdysozoa</taxon>
        <taxon>Arthropoda</taxon>
        <taxon>Crustacea</taxon>
        <taxon>Multicrustacea</taxon>
        <taxon>Malacostraca</taxon>
        <taxon>Eumalacostraca</taxon>
        <taxon>Eucarida</taxon>
        <taxon>Decapoda</taxon>
        <taxon>Pleocyemata</taxon>
        <taxon>Brachyura</taxon>
        <taxon>Eubrachyura</taxon>
        <taxon>Portunoidea</taxon>
        <taxon>Portunidae</taxon>
        <taxon>Portuninae</taxon>
        <taxon>Portunus</taxon>
    </lineage>
</organism>
<accession>A0A5B7J7V2</accession>
<keyword evidence="3" id="KW-1185">Reference proteome</keyword>